<feature type="transmembrane region" description="Helical" evidence="6">
    <location>
        <begin position="213"/>
        <end position="233"/>
    </location>
</feature>
<evidence type="ECO:0000313" key="7">
    <source>
        <dbReference type="EMBL" id="MBB6143904.1"/>
    </source>
</evidence>
<feature type="transmembrane region" description="Helical" evidence="6">
    <location>
        <begin position="473"/>
        <end position="494"/>
    </location>
</feature>
<evidence type="ECO:0000256" key="2">
    <source>
        <dbReference type="ARBA" id="ARBA00022448"/>
    </source>
</evidence>
<feature type="transmembrane region" description="Helical" evidence="6">
    <location>
        <begin position="318"/>
        <end position="340"/>
    </location>
</feature>
<dbReference type="PANTHER" id="PTHR43243">
    <property type="entry name" value="INNER MEMBRANE TRANSPORTER YGJI-RELATED"/>
    <property type="match status" value="1"/>
</dbReference>
<dbReference type="Gene3D" id="1.20.1740.10">
    <property type="entry name" value="Amino acid/polyamine transporter I"/>
    <property type="match status" value="1"/>
</dbReference>
<protein>
    <submittedName>
        <fullName evidence="7">APA family basic amino acid/polyamine antiporter</fullName>
    </submittedName>
</protein>
<dbReference type="GO" id="GO:0015171">
    <property type="term" value="F:amino acid transmembrane transporter activity"/>
    <property type="evidence" value="ECO:0007669"/>
    <property type="project" value="TreeGrafter"/>
</dbReference>
<evidence type="ECO:0000256" key="3">
    <source>
        <dbReference type="ARBA" id="ARBA00022692"/>
    </source>
</evidence>
<feature type="transmembrane region" description="Helical" evidence="6">
    <location>
        <begin position="360"/>
        <end position="384"/>
    </location>
</feature>
<reference evidence="7 8" key="1">
    <citation type="submission" date="2020-08" db="EMBL/GenBank/DDBJ databases">
        <title>Genomic Encyclopedia of Type Strains, Phase IV (KMG-IV): sequencing the most valuable type-strain genomes for metagenomic binning, comparative biology and taxonomic classification.</title>
        <authorList>
            <person name="Goeker M."/>
        </authorList>
    </citation>
    <scope>NUCLEOTIDE SEQUENCE [LARGE SCALE GENOMIC DNA]</scope>
    <source>
        <strain evidence="7 8">DSM 103733</strain>
    </source>
</reference>
<sequence length="543" mass="58530">MAQLLAKKRIEALMAEADDGGETLARVLGPVQLTLLGIGAVIGAGIFVLSGLGAHKAGPALMLAFVLSGFGCAFAGLCYAEFAAMIPLAGSAYTYAYATLGELFAWIIGWDLTLEYAMGASTVSSGWSNHFVELLNIFHLRFPLWLAYDHWTGLRRATDMVARQMLASSHPELVPGTMAFSNALDALKAAAPAALTTQAHALLNAPHIFGLEFGFNLPAFLIALVVTAVLVVGIEESAKFNSLIVGLKIFVVLFVLALGSHYITKSNWGSDWHSFAPFGVGGIGLAAGLIFFSYIGFDAVSTTAQECKNPQRDLPIGIIASLAICTLLYIGVAAVLTGMVPWQEVNIEAPIARAFLDHNLAWASDIITLGALAGLTSVMLVMLLGQSRVLFAMAHDGLLPRKFFGDVHPRFRTPWKGTIMAGIVAAIVGSVTPIDKIGDMVNIGTLLAFVMVCIAIMVLRVKDKDRPRPFRTPLAWPIPVVPVLGILFNGYMMYTLGKWNWIRLIVWLIVGLFVYFLYSRHHSKVQHAILKKAGFADPNEAGF</sequence>
<evidence type="ECO:0000256" key="4">
    <source>
        <dbReference type="ARBA" id="ARBA00022989"/>
    </source>
</evidence>
<dbReference type="AlphaFoldDB" id="A0A841K0Y8"/>
<keyword evidence="2" id="KW-0813">Transport</keyword>
<name>A0A841K0Y8_9BACT</name>
<feature type="transmembrane region" description="Helical" evidence="6">
    <location>
        <begin position="245"/>
        <end position="263"/>
    </location>
</feature>
<dbReference type="EMBL" id="JACHEK010000003">
    <property type="protein sequence ID" value="MBB6143904.1"/>
    <property type="molecule type" value="Genomic_DNA"/>
</dbReference>
<feature type="transmembrane region" description="Helical" evidence="6">
    <location>
        <begin position="417"/>
        <end position="434"/>
    </location>
</feature>
<dbReference type="GO" id="GO:0016020">
    <property type="term" value="C:membrane"/>
    <property type="evidence" value="ECO:0007669"/>
    <property type="project" value="UniProtKB-SubCell"/>
</dbReference>
<dbReference type="Proteomes" id="UP000538666">
    <property type="component" value="Unassembled WGS sequence"/>
</dbReference>
<organism evidence="7 8">
    <name type="scientific">Silvibacterium bohemicum</name>
    <dbReference type="NCBI Taxonomy" id="1577686"/>
    <lineage>
        <taxon>Bacteria</taxon>
        <taxon>Pseudomonadati</taxon>
        <taxon>Acidobacteriota</taxon>
        <taxon>Terriglobia</taxon>
        <taxon>Terriglobales</taxon>
        <taxon>Acidobacteriaceae</taxon>
        <taxon>Silvibacterium</taxon>
    </lineage>
</organism>
<dbReference type="InterPro" id="IPR002293">
    <property type="entry name" value="AA/rel_permease1"/>
</dbReference>
<keyword evidence="8" id="KW-1185">Reference proteome</keyword>
<gene>
    <name evidence="7" type="ORF">HNQ77_001853</name>
</gene>
<evidence type="ECO:0000256" key="5">
    <source>
        <dbReference type="ARBA" id="ARBA00023136"/>
    </source>
</evidence>
<comment type="subcellular location">
    <subcellularLocation>
        <location evidence="1">Membrane</location>
        <topology evidence="1">Multi-pass membrane protein</topology>
    </subcellularLocation>
</comment>
<comment type="caution">
    <text evidence="7">The sequence shown here is derived from an EMBL/GenBank/DDBJ whole genome shotgun (WGS) entry which is preliminary data.</text>
</comment>
<evidence type="ECO:0000313" key="8">
    <source>
        <dbReference type="Proteomes" id="UP000538666"/>
    </source>
</evidence>
<feature type="transmembrane region" description="Helical" evidence="6">
    <location>
        <begin position="92"/>
        <end position="110"/>
    </location>
</feature>
<keyword evidence="3 6" id="KW-0812">Transmembrane</keyword>
<dbReference type="RefSeq" id="WP_050058533.1">
    <property type="nucleotide sequence ID" value="NZ_JACHEK010000003.1"/>
</dbReference>
<feature type="transmembrane region" description="Helical" evidence="6">
    <location>
        <begin position="275"/>
        <end position="297"/>
    </location>
</feature>
<proteinExistence type="predicted"/>
<feature type="transmembrane region" description="Helical" evidence="6">
    <location>
        <begin position="440"/>
        <end position="461"/>
    </location>
</feature>
<keyword evidence="5 6" id="KW-0472">Membrane</keyword>
<feature type="transmembrane region" description="Helical" evidence="6">
    <location>
        <begin position="60"/>
        <end position="80"/>
    </location>
</feature>
<evidence type="ECO:0000256" key="6">
    <source>
        <dbReference type="SAM" id="Phobius"/>
    </source>
</evidence>
<feature type="transmembrane region" description="Helical" evidence="6">
    <location>
        <begin position="500"/>
        <end position="518"/>
    </location>
</feature>
<dbReference type="Pfam" id="PF13520">
    <property type="entry name" value="AA_permease_2"/>
    <property type="match status" value="1"/>
</dbReference>
<feature type="transmembrane region" description="Helical" evidence="6">
    <location>
        <begin position="33"/>
        <end position="54"/>
    </location>
</feature>
<dbReference type="PANTHER" id="PTHR43243:SF4">
    <property type="entry name" value="CATIONIC AMINO ACID TRANSPORTER 4"/>
    <property type="match status" value="1"/>
</dbReference>
<keyword evidence="4 6" id="KW-1133">Transmembrane helix</keyword>
<dbReference type="PIRSF" id="PIRSF006060">
    <property type="entry name" value="AA_transporter"/>
    <property type="match status" value="1"/>
</dbReference>
<dbReference type="OrthoDB" id="9762947at2"/>
<evidence type="ECO:0000256" key="1">
    <source>
        <dbReference type="ARBA" id="ARBA00004141"/>
    </source>
</evidence>
<accession>A0A841K0Y8</accession>